<dbReference type="EMBL" id="MU003494">
    <property type="protein sequence ID" value="KAF2476365.1"/>
    <property type="molecule type" value="Genomic_DNA"/>
</dbReference>
<evidence type="ECO:0000313" key="2">
    <source>
        <dbReference type="Proteomes" id="UP000799755"/>
    </source>
</evidence>
<keyword evidence="2" id="KW-1185">Reference proteome</keyword>
<protein>
    <submittedName>
        <fullName evidence="1">Uncharacterized protein</fullName>
    </submittedName>
</protein>
<sequence length="121" mass="12931">MSLIGTVWNKVLSKYINVYLAEGGPGFRRLPEAIDQAAKDAALARLKAAFEAGKLFNDTDMGKMEQVTITNMIHPSPGDPNNHDSVQGETATGGWVKGGHVTKDGSKQTVRSSLLLCVTTS</sequence>
<comment type="caution">
    <text evidence="1">The sequence shown here is derived from an EMBL/GenBank/DDBJ whole genome shotgun (WGS) entry which is preliminary data.</text>
</comment>
<dbReference type="Proteomes" id="UP000799755">
    <property type="component" value="Unassembled WGS sequence"/>
</dbReference>
<organism evidence="1 2">
    <name type="scientific">Lindgomyces ingoldianus</name>
    <dbReference type="NCBI Taxonomy" id="673940"/>
    <lineage>
        <taxon>Eukaryota</taxon>
        <taxon>Fungi</taxon>
        <taxon>Dikarya</taxon>
        <taxon>Ascomycota</taxon>
        <taxon>Pezizomycotina</taxon>
        <taxon>Dothideomycetes</taxon>
        <taxon>Pleosporomycetidae</taxon>
        <taxon>Pleosporales</taxon>
        <taxon>Lindgomycetaceae</taxon>
        <taxon>Lindgomyces</taxon>
    </lineage>
</organism>
<proteinExistence type="predicted"/>
<evidence type="ECO:0000313" key="1">
    <source>
        <dbReference type="EMBL" id="KAF2476365.1"/>
    </source>
</evidence>
<gene>
    <name evidence="1" type="ORF">BDR25DRAFT_209766</name>
</gene>
<reference evidence="1" key="1">
    <citation type="journal article" date="2020" name="Stud. Mycol.">
        <title>101 Dothideomycetes genomes: a test case for predicting lifestyles and emergence of pathogens.</title>
        <authorList>
            <person name="Haridas S."/>
            <person name="Albert R."/>
            <person name="Binder M."/>
            <person name="Bloem J."/>
            <person name="Labutti K."/>
            <person name="Salamov A."/>
            <person name="Andreopoulos B."/>
            <person name="Baker S."/>
            <person name="Barry K."/>
            <person name="Bills G."/>
            <person name="Bluhm B."/>
            <person name="Cannon C."/>
            <person name="Castanera R."/>
            <person name="Culley D."/>
            <person name="Daum C."/>
            <person name="Ezra D."/>
            <person name="Gonzalez J."/>
            <person name="Henrissat B."/>
            <person name="Kuo A."/>
            <person name="Liang C."/>
            <person name="Lipzen A."/>
            <person name="Lutzoni F."/>
            <person name="Magnuson J."/>
            <person name="Mondo S."/>
            <person name="Nolan M."/>
            <person name="Ohm R."/>
            <person name="Pangilinan J."/>
            <person name="Park H.-J."/>
            <person name="Ramirez L."/>
            <person name="Alfaro M."/>
            <person name="Sun H."/>
            <person name="Tritt A."/>
            <person name="Yoshinaga Y."/>
            <person name="Zwiers L.-H."/>
            <person name="Turgeon B."/>
            <person name="Goodwin S."/>
            <person name="Spatafora J."/>
            <person name="Crous P."/>
            <person name="Grigoriev I."/>
        </authorList>
    </citation>
    <scope>NUCLEOTIDE SEQUENCE</scope>
    <source>
        <strain evidence="1">ATCC 200398</strain>
    </source>
</reference>
<name>A0ACB6RCA6_9PLEO</name>
<accession>A0ACB6RCA6</accession>